<accession>A0A7C8Z5P2</accession>
<evidence type="ECO:0000313" key="1">
    <source>
        <dbReference type="EMBL" id="MBA4635072.1"/>
    </source>
</evidence>
<dbReference type="EMBL" id="GISG01093358">
    <property type="protein sequence ID" value="MBA4635072.1"/>
    <property type="molecule type" value="Transcribed_RNA"/>
</dbReference>
<dbReference type="AlphaFoldDB" id="A0A7C8Z5P2"/>
<proteinExistence type="predicted"/>
<reference evidence="1" key="2">
    <citation type="submission" date="2020-07" db="EMBL/GenBank/DDBJ databases">
        <authorList>
            <person name="Vera ALvarez R."/>
            <person name="Arias-Moreno D.M."/>
            <person name="Jimenez-Jacinto V."/>
            <person name="Jimenez-Bremont J.F."/>
            <person name="Swaminathan K."/>
            <person name="Moose S.P."/>
            <person name="Guerrero-Gonzalez M.L."/>
            <person name="Marino-Ramirez L."/>
            <person name="Landsman D."/>
            <person name="Rodriguez-Kessler M."/>
            <person name="Delgado-Sanchez P."/>
        </authorList>
    </citation>
    <scope>NUCLEOTIDE SEQUENCE</scope>
    <source>
        <tissue evidence="1">Cladode</tissue>
    </source>
</reference>
<protein>
    <submittedName>
        <fullName evidence="1">Uncharacterized protein</fullName>
    </submittedName>
</protein>
<organism evidence="1">
    <name type="scientific">Opuntia streptacantha</name>
    <name type="common">Prickly pear cactus</name>
    <name type="synonym">Opuntia cardona</name>
    <dbReference type="NCBI Taxonomy" id="393608"/>
    <lineage>
        <taxon>Eukaryota</taxon>
        <taxon>Viridiplantae</taxon>
        <taxon>Streptophyta</taxon>
        <taxon>Embryophyta</taxon>
        <taxon>Tracheophyta</taxon>
        <taxon>Spermatophyta</taxon>
        <taxon>Magnoliopsida</taxon>
        <taxon>eudicotyledons</taxon>
        <taxon>Gunneridae</taxon>
        <taxon>Pentapetalae</taxon>
        <taxon>Caryophyllales</taxon>
        <taxon>Cactineae</taxon>
        <taxon>Cactaceae</taxon>
        <taxon>Opuntioideae</taxon>
        <taxon>Opuntia</taxon>
    </lineage>
</organism>
<sequence>MRYEVGCFGLVALIHEVVTQLLNDHVALSGSNRLFINSEQQSLASLLNAGATSPLLSTNNSSRLSLDNHVLFSSKEQTSGSQATRFVKVIHDSLDLIWLQLRETGALSPGAAIVAENSGSLEVVASAFNVAHQVIIDVTLPRHCGSLSLSGFSS</sequence>
<reference evidence="1" key="1">
    <citation type="journal article" date="2013" name="J. Plant Res.">
        <title>Effect of fungi and light on seed germination of three Opuntia species from semiarid lands of central Mexico.</title>
        <authorList>
            <person name="Delgado-Sanchez P."/>
            <person name="Jimenez-Bremont J.F."/>
            <person name="Guerrero-Gonzalez Mde L."/>
            <person name="Flores J."/>
        </authorList>
    </citation>
    <scope>NUCLEOTIDE SEQUENCE</scope>
    <source>
        <tissue evidence="1">Cladode</tissue>
    </source>
</reference>
<name>A0A7C8Z5P2_OPUST</name>